<protein>
    <submittedName>
        <fullName evidence="2">Uncharacterized protein</fullName>
    </submittedName>
</protein>
<sequence>MRLNQPEPQGEEGRGLEDPPLELLQGNGRLQELPPLLVGEVRLHEFLRVRQEIEIVEPCGQKAAGGGDRCLETRLAAAKLNATFSTEKPSPNLLTKLSRCTSTRPAPQQASSRNQWPPRSTAFHRGGALSLGLGRPCSSPSFLTALFFTAVTVLAALSDDSCLLAAGRWSSPSTDSFSEPLGPGGAALRGAPPPTRSRAAAPVTPPGGGFRPPWARFSFCTRVSMMATGLASTTIRFPRSSRSPEAFSWTHPCWGAASG</sequence>
<dbReference type="EMBL" id="SRLO01000563">
    <property type="protein sequence ID" value="TNN51998.1"/>
    <property type="molecule type" value="Genomic_DNA"/>
</dbReference>
<dbReference type="AlphaFoldDB" id="A0A4Z2GEL6"/>
<accession>A0A4Z2GEL6</accession>
<evidence type="ECO:0000313" key="2">
    <source>
        <dbReference type="EMBL" id="TNN51998.1"/>
    </source>
</evidence>
<dbReference type="Proteomes" id="UP000314294">
    <property type="component" value="Unassembled WGS sequence"/>
</dbReference>
<feature type="compositionally biased region" description="Polar residues" evidence="1">
    <location>
        <begin position="100"/>
        <end position="118"/>
    </location>
</feature>
<feature type="compositionally biased region" description="Low complexity" evidence="1">
    <location>
        <begin position="188"/>
        <end position="202"/>
    </location>
</feature>
<feature type="region of interest" description="Disordered" evidence="1">
    <location>
        <begin position="1"/>
        <end position="22"/>
    </location>
</feature>
<evidence type="ECO:0000256" key="1">
    <source>
        <dbReference type="SAM" id="MobiDB-lite"/>
    </source>
</evidence>
<comment type="caution">
    <text evidence="2">The sequence shown here is derived from an EMBL/GenBank/DDBJ whole genome shotgun (WGS) entry which is preliminary data.</text>
</comment>
<feature type="region of interest" description="Disordered" evidence="1">
    <location>
        <begin position="170"/>
        <end position="207"/>
    </location>
</feature>
<feature type="region of interest" description="Disordered" evidence="1">
    <location>
        <begin position="100"/>
        <end position="121"/>
    </location>
</feature>
<gene>
    <name evidence="2" type="ORF">EYF80_037804</name>
</gene>
<reference evidence="2 3" key="1">
    <citation type="submission" date="2019-03" db="EMBL/GenBank/DDBJ databases">
        <title>First draft genome of Liparis tanakae, snailfish: a comprehensive survey of snailfish specific genes.</title>
        <authorList>
            <person name="Kim W."/>
            <person name="Song I."/>
            <person name="Jeong J.-H."/>
            <person name="Kim D."/>
            <person name="Kim S."/>
            <person name="Ryu S."/>
            <person name="Song J.Y."/>
            <person name="Lee S.K."/>
        </authorList>
    </citation>
    <scope>NUCLEOTIDE SEQUENCE [LARGE SCALE GENOMIC DNA]</scope>
    <source>
        <tissue evidence="2">Muscle</tissue>
    </source>
</reference>
<evidence type="ECO:0000313" key="3">
    <source>
        <dbReference type="Proteomes" id="UP000314294"/>
    </source>
</evidence>
<proteinExistence type="predicted"/>
<organism evidence="2 3">
    <name type="scientific">Liparis tanakae</name>
    <name type="common">Tanaka's snailfish</name>
    <dbReference type="NCBI Taxonomy" id="230148"/>
    <lineage>
        <taxon>Eukaryota</taxon>
        <taxon>Metazoa</taxon>
        <taxon>Chordata</taxon>
        <taxon>Craniata</taxon>
        <taxon>Vertebrata</taxon>
        <taxon>Euteleostomi</taxon>
        <taxon>Actinopterygii</taxon>
        <taxon>Neopterygii</taxon>
        <taxon>Teleostei</taxon>
        <taxon>Neoteleostei</taxon>
        <taxon>Acanthomorphata</taxon>
        <taxon>Eupercaria</taxon>
        <taxon>Perciformes</taxon>
        <taxon>Cottioidei</taxon>
        <taxon>Cottales</taxon>
        <taxon>Liparidae</taxon>
        <taxon>Liparis</taxon>
    </lineage>
</organism>
<name>A0A4Z2GEL6_9TELE</name>
<keyword evidence="3" id="KW-1185">Reference proteome</keyword>